<comment type="caution">
    <text evidence="3">The sequence shown here is derived from an EMBL/GenBank/DDBJ whole genome shotgun (WGS) entry which is preliminary data.</text>
</comment>
<dbReference type="InterPro" id="IPR008713">
    <property type="entry name" value="Phage_lambda_NinG"/>
</dbReference>
<accession>A0A740F8J9</accession>
<evidence type="ECO:0000256" key="1">
    <source>
        <dbReference type="SAM" id="Coils"/>
    </source>
</evidence>
<proteinExistence type="predicted"/>
<protein>
    <submittedName>
        <fullName evidence="3">Recombination protein NinG</fullName>
    </submittedName>
</protein>
<dbReference type="AlphaFoldDB" id="A0A740F8J9"/>
<organism evidence="3">
    <name type="scientific">Salmonella typhimurium</name>
    <dbReference type="NCBI Taxonomy" id="90371"/>
    <lineage>
        <taxon>Bacteria</taxon>
        <taxon>Pseudomonadati</taxon>
        <taxon>Pseudomonadota</taxon>
        <taxon>Gammaproteobacteria</taxon>
        <taxon>Enterobacterales</taxon>
        <taxon>Enterobacteriaceae</taxon>
        <taxon>Salmonella</taxon>
    </lineage>
</organism>
<sequence length="439" mass="49042">MAKLPRRKCANKECRQWFHPIREGQIVCSYQCASAVGKEQTRKAREAAQRKAQSLQRAAEKKERAAWRQRKAAVKPLKHWIDLTQRAVNDICRETELAEGLGCISCGMKTAFAWHAGHYRSTAAAGHLRFTRFNIHLQCDVCNVYKSGNIEAYRAALVERYGEAAVLALENNNTPHRWTVEELKEIRLAALADLRALKKLVSCGVLEEAKRGIPAKLYFRVNQERLEELLIGENQHAGVGEINKLGCGNSANRDAENQHAGVGKTNEQSCGNSASIHTVDYQETTQKINTENKSLGASAEADTPKVKSSTDYSPAFEEAWQAYPKRSGGNNKLSAFKAWNARIKQGVQPETMLEGVKRYAAFMASEGKIGTSFVKQAATFFGPDKHFDEVWLVETPASKAPTRQDQSRFEWYAKSDDGSAEVFINQSAIDRMNRGGYRP</sequence>
<evidence type="ECO:0000313" key="3">
    <source>
        <dbReference type="EMBL" id="HAF0008857.1"/>
    </source>
</evidence>
<feature type="coiled-coil region" evidence="1">
    <location>
        <begin position="38"/>
        <end position="65"/>
    </location>
</feature>
<dbReference type="Pfam" id="PF05766">
    <property type="entry name" value="NinG"/>
    <property type="match status" value="1"/>
</dbReference>
<feature type="region of interest" description="Disordered" evidence="2">
    <location>
        <begin position="291"/>
        <end position="310"/>
    </location>
</feature>
<reference evidence="3" key="1">
    <citation type="journal article" date="2018" name="Genome Biol.">
        <title>SKESA: strategic k-mer extension for scrupulous assemblies.</title>
        <authorList>
            <person name="Souvorov A."/>
            <person name="Agarwala R."/>
            <person name="Lipman D.J."/>
        </authorList>
    </citation>
    <scope>NUCLEOTIDE SEQUENCE</scope>
    <source>
        <strain evidence="3">1738</strain>
    </source>
</reference>
<evidence type="ECO:0000256" key="2">
    <source>
        <dbReference type="SAM" id="MobiDB-lite"/>
    </source>
</evidence>
<keyword evidence="1" id="KW-0175">Coiled coil</keyword>
<reference evidence="3" key="2">
    <citation type="submission" date="2018-07" db="EMBL/GenBank/DDBJ databases">
        <authorList>
            <consortium name="NCBI Pathogen Detection Project"/>
        </authorList>
    </citation>
    <scope>NUCLEOTIDE SEQUENCE</scope>
    <source>
        <strain evidence="3">1738</strain>
    </source>
</reference>
<name>A0A740F8J9_SALTM</name>
<gene>
    <name evidence="3" type="ORF">G4201_004715</name>
</gene>
<dbReference type="EMBL" id="DAATTE010000053">
    <property type="protein sequence ID" value="HAF0008857.1"/>
    <property type="molecule type" value="Genomic_DNA"/>
</dbReference>